<evidence type="ECO:0000313" key="2">
    <source>
        <dbReference type="EMBL" id="MFD2162588.1"/>
    </source>
</evidence>
<keyword evidence="1" id="KW-0732">Signal</keyword>
<dbReference type="Proteomes" id="UP001597387">
    <property type="component" value="Unassembled WGS sequence"/>
</dbReference>
<dbReference type="RefSeq" id="WP_255903311.1">
    <property type="nucleotide sequence ID" value="NZ_JAFMZO010000003.1"/>
</dbReference>
<feature type="chain" id="PRO_5046087278" evidence="1">
    <location>
        <begin position="24"/>
        <end position="83"/>
    </location>
</feature>
<feature type="signal peptide" evidence="1">
    <location>
        <begin position="1"/>
        <end position="23"/>
    </location>
</feature>
<keyword evidence="3" id="KW-1185">Reference proteome</keyword>
<name>A0ABW4ZKH3_9SPHI</name>
<protein>
    <submittedName>
        <fullName evidence="2">Uncharacterized protein</fullName>
    </submittedName>
</protein>
<sequence>MTDTFKIILFSISFLFTWSEAMAQDLQEKMFEFKSVEDTSYVKAELFLLEQNQFCIIRYTKKANKVTGGTYKLANDSLYLICT</sequence>
<dbReference type="EMBL" id="JBHUHZ010000001">
    <property type="protein sequence ID" value="MFD2162588.1"/>
    <property type="molecule type" value="Genomic_DNA"/>
</dbReference>
<organism evidence="2 3">
    <name type="scientific">Paradesertivirga mongoliensis</name>
    <dbReference type="NCBI Taxonomy" id="2100740"/>
    <lineage>
        <taxon>Bacteria</taxon>
        <taxon>Pseudomonadati</taxon>
        <taxon>Bacteroidota</taxon>
        <taxon>Sphingobacteriia</taxon>
        <taxon>Sphingobacteriales</taxon>
        <taxon>Sphingobacteriaceae</taxon>
        <taxon>Paradesertivirga</taxon>
    </lineage>
</organism>
<evidence type="ECO:0000256" key="1">
    <source>
        <dbReference type="SAM" id="SignalP"/>
    </source>
</evidence>
<evidence type="ECO:0000313" key="3">
    <source>
        <dbReference type="Proteomes" id="UP001597387"/>
    </source>
</evidence>
<proteinExistence type="predicted"/>
<accession>A0ABW4ZKH3</accession>
<reference evidence="3" key="1">
    <citation type="journal article" date="2019" name="Int. J. Syst. Evol. Microbiol.">
        <title>The Global Catalogue of Microorganisms (GCM) 10K type strain sequencing project: providing services to taxonomists for standard genome sequencing and annotation.</title>
        <authorList>
            <consortium name="The Broad Institute Genomics Platform"/>
            <consortium name="The Broad Institute Genome Sequencing Center for Infectious Disease"/>
            <person name="Wu L."/>
            <person name="Ma J."/>
        </authorList>
    </citation>
    <scope>NUCLEOTIDE SEQUENCE [LARGE SCALE GENOMIC DNA]</scope>
    <source>
        <strain evidence="3">KCTC 42217</strain>
    </source>
</reference>
<gene>
    <name evidence="2" type="ORF">ACFSJU_09315</name>
</gene>
<comment type="caution">
    <text evidence="2">The sequence shown here is derived from an EMBL/GenBank/DDBJ whole genome shotgun (WGS) entry which is preliminary data.</text>
</comment>